<protein>
    <submittedName>
        <fullName evidence="1">Uncharacterized protein</fullName>
    </submittedName>
</protein>
<accession>A0ABS4YT84</accession>
<gene>
    <name evidence="1" type="ORF">JOF48_000807</name>
</gene>
<reference evidence="1 2" key="1">
    <citation type="submission" date="2021-03" db="EMBL/GenBank/DDBJ databases">
        <title>Sequencing the genomes of 1000 actinobacteria strains.</title>
        <authorList>
            <person name="Klenk H.-P."/>
        </authorList>
    </citation>
    <scope>NUCLEOTIDE SEQUENCE [LARGE SCALE GENOMIC DNA]</scope>
    <source>
        <strain evidence="1 2">DSM 16005</strain>
    </source>
</reference>
<keyword evidence="2" id="KW-1185">Reference proteome</keyword>
<proteinExistence type="predicted"/>
<sequence>MTALDATASKQLVHRAKTLAPKPSWVLKRIEFAMAVYDTGSWDARSHLSARP</sequence>
<comment type="caution">
    <text evidence="1">The sequence shown here is derived from an EMBL/GenBank/DDBJ whole genome shotgun (WGS) entry which is preliminary data.</text>
</comment>
<evidence type="ECO:0000313" key="1">
    <source>
        <dbReference type="EMBL" id="MBP2412008.1"/>
    </source>
</evidence>
<name>A0ABS4YT84_9MICC</name>
<dbReference type="Proteomes" id="UP000711614">
    <property type="component" value="Unassembled WGS sequence"/>
</dbReference>
<organism evidence="1 2">
    <name type="scientific">Arthrobacter stackebrandtii</name>
    <dbReference type="NCBI Taxonomy" id="272161"/>
    <lineage>
        <taxon>Bacteria</taxon>
        <taxon>Bacillati</taxon>
        <taxon>Actinomycetota</taxon>
        <taxon>Actinomycetes</taxon>
        <taxon>Micrococcales</taxon>
        <taxon>Micrococcaceae</taxon>
        <taxon>Arthrobacter</taxon>
    </lineage>
</organism>
<evidence type="ECO:0000313" key="2">
    <source>
        <dbReference type="Proteomes" id="UP000711614"/>
    </source>
</evidence>
<dbReference type="EMBL" id="JAGIOI010000001">
    <property type="protein sequence ID" value="MBP2412008.1"/>
    <property type="molecule type" value="Genomic_DNA"/>
</dbReference>